<reference evidence="9 10" key="1">
    <citation type="submission" date="2024-05" db="EMBL/GenBank/DDBJ databases">
        <title>De novo assembly of an allotetraploid wild potato.</title>
        <authorList>
            <person name="Hosaka A.J."/>
        </authorList>
    </citation>
    <scope>NUCLEOTIDE SEQUENCE [LARGE SCALE GENOMIC DNA]</scope>
    <source>
        <tissue evidence="9">Young leaves</tissue>
    </source>
</reference>
<evidence type="ECO:0000313" key="9">
    <source>
        <dbReference type="EMBL" id="KAL3364029.1"/>
    </source>
</evidence>
<dbReference type="InterPro" id="IPR015421">
    <property type="entry name" value="PyrdxlP-dep_Trfase_major"/>
</dbReference>
<dbReference type="PRINTS" id="PR00800">
    <property type="entry name" value="YHDCRBOXLASE"/>
</dbReference>
<dbReference type="InterPro" id="IPR010977">
    <property type="entry name" value="Aromatic_deC"/>
</dbReference>
<evidence type="ECO:0000256" key="2">
    <source>
        <dbReference type="ARBA" id="ARBA00009533"/>
    </source>
</evidence>
<keyword evidence="4 6" id="KW-0663">Pyridoxal phosphate</keyword>
<dbReference type="InterPro" id="IPR015424">
    <property type="entry name" value="PyrdxlP-dep_Trfase"/>
</dbReference>
<evidence type="ECO:0000256" key="6">
    <source>
        <dbReference type="PIRSR" id="PIRSR602129-50"/>
    </source>
</evidence>
<comment type="caution">
    <text evidence="9">The sequence shown here is derived from an EMBL/GenBank/DDBJ whole genome shotgun (WGS) entry which is preliminary data.</text>
</comment>
<dbReference type="InterPro" id="IPR015422">
    <property type="entry name" value="PyrdxlP-dep_Trfase_small"/>
</dbReference>
<dbReference type="CDD" id="cd06450">
    <property type="entry name" value="DOPA_deC_like"/>
    <property type="match status" value="1"/>
</dbReference>
<organism evidence="9 10">
    <name type="scientific">Solanum stoloniferum</name>
    <dbReference type="NCBI Taxonomy" id="62892"/>
    <lineage>
        <taxon>Eukaryota</taxon>
        <taxon>Viridiplantae</taxon>
        <taxon>Streptophyta</taxon>
        <taxon>Embryophyta</taxon>
        <taxon>Tracheophyta</taxon>
        <taxon>Spermatophyta</taxon>
        <taxon>Magnoliopsida</taxon>
        <taxon>eudicotyledons</taxon>
        <taxon>Gunneridae</taxon>
        <taxon>Pentapetalae</taxon>
        <taxon>asterids</taxon>
        <taxon>lamiids</taxon>
        <taxon>Solanales</taxon>
        <taxon>Solanaceae</taxon>
        <taxon>Solanoideae</taxon>
        <taxon>Solaneae</taxon>
        <taxon>Solanum</taxon>
    </lineage>
</organism>
<dbReference type="PANTHER" id="PTHR11999">
    <property type="entry name" value="GROUP II PYRIDOXAL-5-PHOSPHATE DECARBOXYLASE"/>
    <property type="match status" value="1"/>
</dbReference>
<dbReference type="Gene3D" id="1.20.1340.10">
    <property type="entry name" value="dopa decarboxylase, N-terminal domain"/>
    <property type="match status" value="1"/>
</dbReference>
<keyword evidence="10" id="KW-1185">Reference proteome</keyword>
<evidence type="ECO:0000256" key="4">
    <source>
        <dbReference type="ARBA" id="ARBA00022898"/>
    </source>
</evidence>
<gene>
    <name evidence="9" type="ORF">AABB24_012988</name>
</gene>
<comment type="similarity">
    <text evidence="2 7">Belongs to the group II decarboxylase family.</text>
</comment>
<dbReference type="InterPro" id="IPR021115">
    <property type="entry name" value="Pyridoxal-P_BS"/>
</dbReference>
<dbReference type="AlphaFoldDB" id="A0ABD2U696"/>
<keyword evidence="3" id="KW-0210">Decarboxylase</keyword>
<dbReference type="Proteomes" id="UP001627284">
    <property type="component" value="Unassembled WGS sequence"/>
</dbReference>
<feature type="compositionally biased region" description="Polar residues" evidence="8">
    <location>
        <begin position="1"/>
        <end position="13"/>
    </location>
</feature>
<dbReference type="GO" id="GO:0036469">
    <property type="term" value="F:L-tryptophan decarboxylase activity"/>
    <property type="evidence" value="ECO:0007669"/>
    <property type="project" value="UniProtKB-ARBA"/>
</dbReference>
<dbReference type="PROSITE" id="PS00392">
    <property type="entry name" value="DDC_GAD_HDC_YDC"/>
    <property type="match status" value="1"/>
</dbReference>
<feature type="region of interest" description="Disordered" evidence="8">
    <location>
        <begin position="1"/>
        <end position="21"/>
    </location>
</feature>
<dbReference type="EMBL" id="JBJKTR010000007">
    <property type="protein sequence ID" value="KAL3364029.1"/>
    <property type="molecule type" value="Genomic_DNA"/>
</dbReference>
<protein>
    <recommendedName>
        <fullName evidence="11">Tryptophan decarboxylase</fullName>
    </recommendedName>
</protein>
<dbReference type="Pfam" id="PF00282">
    <property type="entry name" value="Pyridoxal_deC"/>
    <property type="match status" value="1"/>
</dbReference>
<feature type="modified residue" description="N6-(pyridoxal phosphate)lysine" evidence="6">
    <location>
        <position position="318"/>
    </location>
</feature>
<evidence type="ECO:0000256" key="7">
    <source>
        <dbReference type="RuleBase" id="RU000382"/>
    </source>
</evidence>
<evidence type="ECO:0008006" key="11">
    <source>
        <dbReference type="Google" id="ProtNLM"/>
    </source>
</evidence>
<evidence type="ECO:0000313" key="10">
    <source>
        <dbReference type="Proteomes" id="UP001627284"/>
    </source>
</evidence>
<feature type="non-terminal residue" evidence="9">
    <location>
        <position position="1"/>
    </location>
</feature>
<dbReference type="Gene3D" id="3.90.1150.10">
    <property type="entry name" value="Aspartate Aminotransferase, domain 1"/>
    <property type="match status" value="1"/>
</dbReference>
<dbReference type="SUPFAM" id="SSF53383">
    <property type="entry name" value="PLP-dependent transferases"/>
    <property type="match status" value="1"/>
</dbReference>
<evidence type="ECO:0000256" key="5">
    <source>
        <dbReference type="ARBA" id="ARBA00023239"/>
    </source>
</evidence>
<name>A0ABD2U696_9SOLN</name>
<comment type="cofactor">
    <cofactor evidence="1 6 7">
        <name>pyridoxal 5'-phosphate</name>
        <dbReference type="ChEBI" id="CHEBI:597326"/>
    </cofactor>
</comment>
<dbReference type="InterPro" id="IPR002129">
    <property type="entry name" value="PyrdxlP-dep_de-COase"/>
</dbReference>
<proteinExistence type="inferred from homology"/>
<dbReference type="FunFam" id="1.20.1340.10:FF:000001">
    <property type="entry name" value="Histidine decarboxylase"/>
    <property type="match status" value="1"/>
</dbReference>
<accession>A0ABD2U696</accession>
<dbReference type="Gene3D" id="3.40.640.10">
    <property type="entry name" value="Type I PLP-dependent aspartate aminotransferase-like (Major domain)"/>
    <property type="match status" value="1"/>
</dbReference>
<evidence type="ECO:0000256" key="3">
    <source>
        <dbReference type="ARBA" id="ARBA00022793"/>
    </source>
</evidence>
<evidence type="ECO:0000256" key="8">
    <source>
        <dbReference type="SAM" id="MobiDB-lite"/>
    </source>
</evidence>
<evidence type="ECO:0000256" key="1">
    <source>
        <dbReference type="ARBA" id="ARBA00001933"/>
    </source>
</evidence>
<keyword evidence="5 7" id="KW-0456">Lyase</keyword>
<dbReference type="PANTHER" id="PTHR11999:SF157">
    <property type="entry name" value="TRYPTOPHAN DECARBOXYLASE 1"/>
    <property type="match status" value="1"/>
</dbReference>
<sequence>SIMGSHNSNNNPQILPKFNPLDPEQFRTQAHQMVDFIADYYKNIETYPVLSQVEPGYLRTQLPQNAPNRPESFESIIKDVHNHIVPGMTHWLSPNFFAFFPATVSSAAFLGEMLCNCFNSVGFNWLASPTMTELEMIVMDWLANMLKLPKAFMFSGTGGGVLQSTTSEAILCTLIAARDRKLDNIGVDNIGKLVVYGSDQTHSTYTKACKVAGIFPCNIRAVPTSIESDFALSPSVLHEIIEADVAAGLVPLFLCATIGTTSTTAVDPLSQLGQLAEEFNIWFHVDAAYGGSACICPEFRQYLDGIERANSLSLSPHKWLLSYLDCCCMWVREPNVLVKALSTNPEYLRNKRSEYDSVVDYKDWQIGTGRKFKSLRLWFVMRSYGVANLQSHIRSDVRMAKMFEGFVRSDPMFDVVVPRHFSLVCFQFNPNKEHEPGYTEFLNKKLLDSVNSTGRIYMTHTIVGGIYMLRFAVGATFTEDRHIISAWKLIKESAKALLKKSVLTKKY</sequence>
<dbReference type="FunFam" id="3.40.640.10:FF:000025">
    <property type="entry name" value="Histidine decarboxylase"/>
    <property type="match status" value="1"/>
</dbReference>